<dbReference type="Proteomes" id="UP000504628">
    <property type="component" value="Chromosome X"/>
</dbReference>
<dbReference type="AlphaFoldDB" id="A0A6J2MGP1"/>
<comment type="similarity">
    <text evidence="1">Belongs to the protein phosphatase inhibitor 2 family.</text>
</comment>
<dbReference type="PANTHER" id="PTHR12398:SF29">
    <property type="entry name" value="PROTEIN PHOSPHATASE INHIBITOR 2 FAMILY MEMBER C"/>
    <property type="match status" value="1"/>
</dbReference>
<evidence type="ECO:0000313" key="4">
    <source>
        <dbReference type="Proteomes" id="UP000504628"/>
    </source>
</evidence>
<protein>
    <submittedName>
        <fullName evidence="5">Protein phosphatase inhibitor 2 family member C</fullName>
    </submittedName>
</protein>
<keyword evidence="4" id="KW-1185">Reference proteome</keyword>
<dbReference type="GO" id="GO:0009966">
    <property type="term" value="P:regulation of signal transduction"/>
    <property type="evidence" value="ECO:0007669"/>
    <property type="project" value="InterPro"/>
</dbReference>
<sequence length="201" mass="22705">MATSTNSHRPIKGILKNKDSMDSSVVAPAQKSGGPNQVQTKKSKRWDESNMLATCCSAYRDYDLRKINEPNIRHLRFQDGREDTARDLEAKDQTGDTAIDNLAKKLAAADFSEPKGLMGEPENKQIHSRIFMDKQERQRQFELRRKLHYSEGLHMKLGRELIAKELQGEEMGDENEESPPVTNEKMTTAGESDDGPVSDEL</sequence>
<dbReference type="InterPro" id="IPR007062">
    <property type="entry name" value="PPI-2"/>
</dbReference>
<feature type="compositionally biased region" description="Acidic residues" evidence="3">
    <location>
        <begin position="191"/>
        <end position="201"/>
    </location>
</feature>
<evidence type="ECO:0000313" key="5">
    <source>
        <dbReference type="RefSeq" id="XP_028379257.1"/>
    </source>
</evidence>
<evidence type="ECO:0000256" key="2">
    <source>
        <dbReference type="ARBA" id="ARBA00023272"/>
    </source>
</evidence>
<accession>A0A6J2MGP1</accession>
<evidence type="ECO:0000256" key="1">
    <source>
        <dbReference type="ARBA" id="ARBA00005472"/>
    </source>
</evidence>
<feature type="compositionally biased region" description="Polar residues" evidence="3">
    <location>
        <begin position="180"/>
        <end position="190"/>
    </location>
</feature>
<reference evidence="5" key="1">
    <citation type="submission" date="2025-08" db="UniProtKB">
        <authorList>
            <consortium name="RefSeq"/>
        </authorList>
    </citation>
    <scope>IDENTIFICATION</scope>
    <source>
        <tissue evidence="5">Muscle</tissue>
    </source>
</reference>
<keyword evidence="2 5" id="KW-0650">Protein phosphatase inhibitor</keyword>
<dbReference type="KEGG" id="pdic:114505684"/>
<dbReference type="CTD" id="80316"/>
<dbReference type="PANTHER" id="PTHR12398">
    <property type="entry name" value="PROTEIN PHOSPHATASE INHIBITOR"/>
    <property type="match status" value="1"/>
</dbReference>
<feature type="region of interest" description="Disordered" evidence="3">
    <location>
        <begin position="1"/>
        <end position="46"/>
    </location>
</feature>
<dbReference type="Gene3D" id="6.10.250.1050">
    <property type="match status" value="2"/>
</dbReference>
<dbReference type="GeneID" id="114505684"/>
<proteinExistence type="inferred from homology"/>
<organism evidence="4 5">
    <name type="scientific">Phyllostomus discolor</name>
    <name type="common">pale spear-nosed bat</name>
    <dbReference type="NCBI Taxonomy" id="89673"/>
    <lineage>
        <taxon>Eukaryota</taxon>
        <taxon>Metazoa</taxon>
        <taxon>Chordata</taxon>
        <taxon>Craniata</taxon>
        <taxon>Vertebrata</taxon>
        <taxon>Euteleostomi</taxon>
        <taxon>Mammalia</taxon>
        <taxon>Eutheria</taxon>
        <taxon>Laurasiatheria</taxon>
        <taxon>Chiroptera</taxon>
        <taxon>Yangochiroptera</taxon>
        <taxon>Phyllostomidae</taxon>
        <taxon>Phyllostominae</taxon>
        <taxon>Phyllostomus</taxon>
    </lineage>
</organism>
<dbReference type="InParanoid" id="A0A6J2MGP1"/>
<feature type="region of interest" description="Disordered" evidence="3">
    <location>
        <begin position="164"/>
        <end position="201"/>
    </location>
</feature>
<dbReference type="GO" id="GO:0004864">
    <property type="term" value="F:protein phosphatase inhibitor activity"/>
    <property type="evidence" value="ECO:0007669"/>
    <property type="project" value="UniProtKB-KW"/>
</dbReference>
<feature type="compositionally biased region" description="Acidic residues" evidence="3">
    <location>
        <begin position="168"/>
        <end position="177"/>
    </location>
</feature>
<dbReference type="RefSeq" id="XP_028379257.1">
    <property type="nucleotide sequence ID" value="XM_028523456.1"/>
</dbReference>
<evidence type="ECO:0000256" key="3">
    <source>
        <dbReference type="SAM" id="MobiDB-lite"/>
    </source>
</evidence>
<dbReference type="OrthoDB" id="551302at2759"/>
<dbReference type="Pfam" id="PF04979">
    <property type="entry name" value="IPP-2"/>
    <property type="match status" value="1"/>
</dbReference>
<name>A0A6J2MGP1_9CHIR</name>
<gene>
    <name evidence="5" type="primary">PPP1R2C</name>
</gene>